<dbReference type="CDD" id="cd20558">
    <property type="entry name" value="CYCLIN_ScPCL7-like"/>
    <property type="match status" value="1"/>
</dbReference>
<dbReference type="InterPro" id="IPR036915">
    <property type="entry name" value="Cyclin-like_sf"/>
</dbReference>
<dbReference type="PANTHER" id="PTHR15615">
    <property type="match status" value="1"/>
</dbReference>
<keyword evidence="2" id="KW-1185">Reference proteome</keyword>
<dbReference type="InterPro" id="IPR013922">
    <property type="entry name" value="Cyclin_PHO80-like"/>
</dbReference>
<dbReference type="EMBL" id="BRXW01000569">
    <property type="protein sequence ID" value="GMH67144.1"/>
    <property type="molecule type" value="Genomic_DNA"/>
</dbReference>
<dbReference type="Gene3D" id="1.10.472.10">
    <property type="entry name" value="Cyclin-like"/>
    <property type="match status" value="1"/>
</dbReference>
<sequence length="281" mass="30847">MESTPSQDAEGAAVIKVLAAVLERLVSANSKIAEVDPGVITRFHALKPPSISVLLYLQRIHKYASCSTECFILALIYIDRLIQRNNFLLSELNVHRVVITAIMLAAKFFDDQYFNNAYYAKVGGVPAHEMNSLEVEFLFRINFSLHVTPELYFKYHSELVTHAVAADGSRSAGFPPVPGSNDVTMIPPSPPIVAQPTPTHQPPYQPAVAQYVGGGVAAPHPHYIQEKQGYPMQQQQQQQMQTQQQQQQQVFGGNQWGAVGGSIPVTCNNQVSFGRMSGAVA</sequence>
<accession>A0A9W7E3V0</accession>
<dbReference type="PANTHER" id="PTHR15615:SF108">
    <property type="entry name" value="PROTEIN CNPPD1"/>
    <property type="match status" value="1"/>
</dbReference>
<reference evidence="2" key="1">
    <citation type="journal article" date="2023" name="Commun. Biol.">
        <title>Genome analysis of Parmales, the sister group of diatoms, reveals the evolutionary specialization of diatoms from phago-mixotrophs to photoautotrophs.</title>
        <authorList>
            <person name="Ban H."/>
            <person name="Sato S."/>
            <person name="Yoshikawa S."/>
            <person name="Yamada K."/>
            <person name="Nakamura Y."/>
            <person name="Ichinomiya M."/>
            <person name="Sato N."/>
            <person name="Blanc-Mathieu R."/>
            <person name="Endo H."/>
            <person name="Kuwata A."/>
            <person name="Ogata H."/>
        </authorList>
    </citation>
    <scope>NUCLEOTIDE SEQUENCE [LARGE SCALE GENOMIC DNA]</scope>
    <source>
        <strain evidence="2">NIES 3700</strain>
    </source>
</reference>
<evidence type="ECO:0000313" key="1">
    <source>
        <dbReference type="EMBL" id="GMH67144.1"/>
    </source>
</evidence>
<gene>
    <name evidence="1" type="ORF">TrLO_g1859</name>
</gene>
<evidence type="ECO:0000313" key="2">
    <source>
        <dbReference type="Proteomes" id="UP001165122"/>
    </source>
</evidence>
<dbReference type="GO" id="GO:0051301">
    <property type="term" value="P:cell division"/>
    <property type="evidence" value="ECO:0007669"/>
    <property type="project" value="UniProtKB-UniRule"/>
</dbReference>
<dbReference type="SUPFAM" id="SSF47954">
    <property type="entry name" value="Cyclin-like"/>
    <property type="match status" value="1"/>
</dbReference>
<dbReference type="OrthoDB" id="337735at2759"/>
<proteinExistence type="predicted"/>
<dbReference type="GO" id="GO:0019901">
    <property type="term" value="F:protein kinase binding"/>
    <property type="evidence" value="ECO:0007669"/>
    <property type="project" value="UniProtKB-UniRule"/>
</dbReference>
<protein>
    <recommendedName>
        <fullName evidence="3">Cyclin</fullName>
    </recommendedName>
</protein>
<dbReference type="Pfam" id="PF08613">
    <property type="entry name" value="Cyclin"/>
    <property type="match status" value="1"/>
</dbReference>
<evidence type="ECO:0008006" key="3">
    <source>
        <dbReference type="Google" id="ProtNLM"/>
    </source>
</evidence>
<organism evidence="1 2">
    <name type="scientific">Triparma laevis f. longispina</name>
    <dbReference type="NCBI Taxonomy" id="1714387"/>
    <lineage>
        <taxon>Eukaryota</taxon>
        <taxon>Sar</taxon>
        <taxon>Stramenopiles</taxon>
        <taxon>Ochrophyta</taxon>
        <taxon>Bolidophyceae</taxon>
        <taxon>Parmales</taxon>
        <taxon>Triparmaceae</taxon>
        <taxon>Triparma</taxon>
    </lineage>
</organism>
<dbReference type="AlphaFoldDB" id="A0A9W7E3V0"/>
<name>A0A9W7E3V0_9STRA</name>
<comment type="caution">
    <text evidence="1">The sequence shown here is derived from an EMBL/GenBank/DDBJ whole genome shotgun (WGS) entry which is preliminary data.</text>
</comment>
<dbReference type="Proteomes" id="UP001165122">
    <property type="component" value="Unassembled WGS sequence"/>
</dbReference>